<reference evidence="3" key="1">
    <citation type="submission" date="2016-10" db="EMBL/GenBank/DDBJ databases">
        <authorList>
            <person name="de Groot N.N."/>
        </authorList>
    </citation>
    <scope>NUCLEOTIDE SEQUENCE [LARGE SCALE GENOMIC DNA]</scope>
    <source>
        <strain evidence="3">CGMCC 1.10697</strain>
    </source>
</reference>
<feature type="transmembrane region" description="Helical" evidence="1">
    <location>
        <begin position="74"/>
        <end position="97"/>
    </location>
</feature>
<dbReference type="AlphaFoldDB" id="A0A1I1A6K8"/>
<proteinExistence type="predicted"/>
<accession>A0A1I1A6K8</accession>
<evidence type="ECO:0000256" key="1">
    <source>
        <dbReference type="SAM" id="Phobius"/>
    </source>
</evidence>
<evidence type="ECO:0000313" key="3">
    <source>
        <dbReference type="EMBL" id="SFB32996.1"/>
    </source>
</evidence>
<evidence type="ECO:0000313" key="5">
    <source>
        <dbReference type="Proteomes" id="UP000233565"/>
    </source>
</evidence>
<feature type="transmembrane region" description="Helical" evidence="1">
    <location>
        <begin position="131"/>
        <end position="152"/>
    </location>
</feature>
<protein>
    <recommendedName>
        <fullName evidence="6">DoxX protein</fullName>
    </recommendedName>
</protein>
<keyword evidence="1" id="KW-0472">Membrane</keyword>
<keyword evidence="1" id="KW-1133">Transmembrane helix</keyword>
<keyword evidence="5" id="KW-1185">Reference proteome</keyword>
<organism evidence="3 4">
    <name type="scientific">Nocardioides alpinus</name>
    <dbReference type="NCBI Taxonomy" id="748909"/>
    <lineage>
        <taxon>Bacteria</taxon>
        <taxon>Bacillati</taxon>
        <taxon>Actinomycetota</taxon>
        <taxon>Actinomycetes</taxon>
        <taxon>Propionibacteriales</taxon>
        <taxon>Nocardioidaceae</taxon>
        <taxon>Nocardioides</taxon>
    </lineage>
</organism>
<feature type="transmembrane region" description="Helical" evidence="1">
    <location>
        <begin position="29"/>
        <end position="53"/>
    </location>
</feature>
<feature type="transmembrane region" description="Helical" evidence="1">
    <location>
        <begin position="250"/>
        <end position="270"/>
    </location>
</feature>
<dbReference type="EMBL" id="FOKC01000007">
    <property type="protein sequence ID" value="SFB32996.1"/>
    <property type="molecule type" value="Genomic_DNA"/>
</dbReference>
<gene>
    <name evidence="2" type="ORF">CXG46_06345</name>
    <name evidence="3" type="ORF">SAMN05192575_107224</name>
</gene>
<sequence length="327" mass="34153">MTLALPALVPVLPTHERWFVESQPAGDWAFFLSPLPLVLTAAVVVVTLVWRTVAMRVDGPELPFLGRLGALVPWIPRLLGIHLGVTLLALASTGAFITPSIDHLGGLGGHALLLVEAALGIWLITGWQLRAAAALVLMLAPALTVVAGWTALGESANLAAVAAFLVVVPPGPDAHGAAHPSRAHLRWALLWLRLGVGTALIVLAFSEKLTNPAMAIDTLERFPALDVLALVGISVSPETFVAIAGATELLFGLLVISGAFPQVAVLVAMVPFNATLLLFGQTEMVGHLPVYGVFLALLVYGSSAQTAGAVRWLPSPRGRRVAVEAAA</sequence>
<dbReference type="Proteomes" id="UP000199113">
    <property type="component" value="Unassembled WGS sequence"/>
</dbReference>
<name>A0A1I1A6K8_9ACTN</name>
<feature type="transmembrane region" description="Helical" evidence="1">
    <location>
        <begin position="103"/>
        <end position="124"/>
    </location>
</feature>
<dbReference type="Proteomes" id="UP000233565">
    <property type="component" value="Unassembled WGS sequence"/>
</dbReference>
<evidence type="ECO:0000313" key="2">
    <source>
        <dbReference type="EMBL" id="PKH42097.1"/>
    </source>
</evidence>
<dbReference type="RefSeq" id="WP_091199867.1">
    <property type="nucleotide sequence ID" value="NZ_FOKC01000007.1"/>
</dbReference>
<evidence type="ECO:0000313" key="4">
    <source>
        <dbReference type="Proteomes" id="UP000199113"/>
    </source>
</evidence>
<reference evidence="2 5" key="2">
    <citation type="submission" date="2017-12" db="EMBL/GenBank/DDBJ databases">
        <title>Pharmacopeia of the Arctic Ocean.</title>
        <authorList>
            <person name="Collins E."/>
            <person name="Ducluzeau A.-L."/>
        </authorList>
    </citation>
    <scope>NUCLEOTIDE SEQUENCE [LARGE SCALE GENOMIC DNA]</scope>
    <source>
        <strain evidence="2 5">DSM 23325</strain>
    </source>
</reference>
<dbReference type="EMBL" id="PJBV01000013">
    <property type="protein sequence ID" value="PKH42097.1"/>
    <property type="molecule type" value="Genomic_DNA"/>
</dbReference>
<evidence type="ECO:0008006" key="6">
    <source>
        <dbReference type="Google" id="ProtNLM"/>
    </source>
</evidence>
<dbReference type="OrthoDB" id="1550602at2"/>
<keyword evidence="1" id="KW-0812">Transmembrane</keyword>
<feature type="transmembrane region" description="Helical" evidence="1">
    <location>
        <begin position="290"/>
        <end position="310"/>
    </location>
</feature>
<feature type="transmembrane region" description="Helical" evidence="1">
    <location>
        <begin position="187"/>
        <end position="205"/>
    </location>
</feature>